<comment type="caution">
    <text evidence="14">The sequence shown here is derived from an EMBL/GenBank/DDBJ whole genome shotgun (WGS) entry which is preliminary data.</text>
</comment>
<dbReference type="PANTHER" id="PTHR46600">
    <property type="entry name" value="THAP DOMAIN-CONTAINING"/>
    <property type="match status" value="1"/>
</dbReference>
<evidence type="ECO:0000256" key="11">
    <source>
        <dbReference type="ARBA" id="ARBA00023306"/>
    </source>
</evidence>
<comment type="subcellular location">
    <subcellularLocation>
        <location evidence="1">Nucleus</location>
        <location evidence="1">Nucleoplasm</location>
    </subcellularLocation>
</comment>
<reference evidence="14" key="1">
    <citation type="journal article" date="2023" name="Insect Mol. Biol.">
        <title>Genome sequencing provides insights into the evolution of gene families encoding plant cell wall-degrading enzymes in longhorned beetles.</title>
        <authorList>
            <person name="Shin N.R."/>
            <person name="Okamura Y."/>
            <person name="Kirsch R."/>
            <person name="Pauchet Y."/>
        </authorList>
    </citation>
    <scope>NUCLEOTIDE SEQUENCE</scope>
    <source>
        <strain evidence="14">MMC_N1</strain>
    </source>
</reference>
<name>A0ABQ9JAV2_9CUCU</name>
<keyword evidence="6" id="KW-0805">Transcription regulation</keyword>
<dbReference type="PROSITE" id="PS50950">
    <property type="entry name" value="ZF_THAP"/>
    <property type="match status" value="1"/>
</dbReference>
<dbReference type="InterPro" id="IPR006612">
    <property type="entry name" value="THAP_Znf"/>
</dbReference>
<dbReference type="InterPro" id="IPR038441">
    <property type="entry name" value="THAP_Znf_sf"/>
</dbReference>
<keyword evidence="9" id="KW-0804">Transcription</keyword>
<dbReference type="SMART" id="SM00692">
    <property type="entry name" value="DM3"/>
    <property type="match status" value="1"/>
</dbReference>
<keyword evidence="11" id="KW-0131">Cell cycle</keyword>
<keyword evidence="3" id="KW-0479">Metal-binding</keyword>
<evidence type="ECO:0000256" key="1">
    <source>
        <dbReference type="ARBA" id="ARBA00004642"/>
    </source>
</evidence>
<dbReference type="SUPFAM" id="SSF57716">
    <property type="entry name" value="Glucocorticoid receptor-like (DNA-binding domain)"/>
    <property type="match status" value="1"/>
</dbReference>
<evidence type="ECO:0000256" key="7">
    <source>
        <dbReference type="ARBA" id="ARBA00023054"/>
    </source>
</evidence>
<evidence type="ECO:0000256" key="8">
    <source>
        <dbReference type="ARBA" id="ARBA00023125"/>
    </source>
</evidence>
<evidence type="ECO:0000256" key="4">
    <source>
        <dbReference type="ARBA" id="ARBA00022771"/>
    </source>
</evidence>
<evidence type="ECO:0000313" key="15">
    <source>
        <dbReference type="Proteomes" id="UP001162164"/>
    </source>
</evidence>
<dbReference type="SMART" id="SM00980">
    <property type="entry name" value="THAP"/>
    <property type="match status" value="1"/>
</dbReference>
<dbReference type="Proteomes" id="UP001162164">
    <property type="component" value="Unassembled WGS sequence"/>
</dbReference>
<comment type="similarity">
    <text evidence="2">Belongs to the THAP1 family.</text>
</comment>
<evidence type="ECO:0000256" key="3">
    <source>
        <dbReference type="ARBA" id="ARBA00022723"/>
    </source>
</evidence>
<sequence length="106" mass="12510">MTGCVAINCSNSSEKGFLMKRFPRDPDRRRQWTIKTRWDNWTPTNNSYLCENHFAADMWEKNREDGSRKLKSNAVPTIFFIFNTEKTRKPPTQRKLLTQGEIKPLS</sequence>
<dbReference type="InterPro" id="IPR026516">
    <property type="entry name" value="THAP1/10"/>
</dbReference>
<evidence type="ECO:0000256" key="2">
    <source>
        <dbReference type="ARBA" id="ARBA00006177"/>
    </source>
</evidence>
<feature type="domain" description="THAP-type" evidence="13">
    <location>
        <begin position="1"/>
        <end position="79"/>
    </location>
</feature>
<dbReference type="Pfam" id="PF05485">
    <property type="entry name" value="THAP"/>
    <property type="match status" value="1"/>
</dbReference>
<keyword evidence="5" id="KW-0862">Zinc</keyword>
<organism evidence="14 15">
    <name type="scientific">Molorchus minor</name>
    <dbReference type="NCBI Taxonomy" id="1323400"/>
    <lineage>
        <taxon>Eukaryota</taxon>
        <taxon>Metazoa</taxon>
        <taxon>Ecdysozoa</taxon>
        <taxon>Arthropoda</taxon>
        <taxon>Hexapoda</taxon>
        <taxon>Insecta</taxon>
        <taxon>Pterygota</taxon>
        <taxon>Neoptera</taxon>
        <taxon>Endopterygota</taxon>
        <taxon>Coleoptera</taxon>
        <taxon>Polyphaga</taxon>
        <taxon>Cucujiformia</taxon>
        <taxon>Chrysomeloidea</taxon>
        <taxon>Cerambycidae</taxon>
        <taxon>Lamiinae</taxon>
        <taxon>Monochamini</taxon>
        <taxon>Molorchus</taxon>
    </lineage>
</organism>
<dbReference type="Gene3D" id="6.20.210.20">
    <property type="entry name" value="THAP domain"/>
    <property type="match status" value="1"/>
</dbReference>
<evidence type="ECO:0000256" key="9">
    <source>
        <dbReference type="ARBA" id="ARBA00023163"/>
    </source>
</evidence>
<feature type="non-terminal residue" evidence="14">
    <location>
        <position position="106"/>
    </location>
</feature>
<keyword evidence="7" id="KW-0175">Coiled coil</keyword>
<dbReference type="EMBL" id="JAPWTJ010000844">
    <property type="protein sequence ID" value="KAJ8975316.1"/>
    <property type="molecule type" value="Genomic_DNA"/>
</dbReference>
<dbReference type="PANTHER" id="PTHR46600:SF1">
    <property type="entry name" value="THAP DOMAIN-CONTAINING PROTEIN 1"/>
    <property type="match status" value="1"/>
</dbReference>
<evidence type="ECO:0000256" key="5">
    <source>
        <dbReference type="ARBA" id="ARBA00022833"/>
    </source>
</evidence>
<keyword evidence="4 12" id="KW-0863">Zinc-finger</keyword>
<keyword evidence="15" id="KW-1185">Reference proteome</keyword>
<evidence type="ECO:0000313" key="14">
    <source>
        <dbReference type="EMBL" id="KAJ8975316.1"/>
    </source>
</evidence>
<proteinExistence type="inferred from homology"/>
<keyword evidence="8 12" id="KW-0238">DNA-binding</keyword>
<protein>
    <recommendedName>
        <fullName evidence="13">THAP-type domain-containing protein</fullName>
    </recommendedName>
</protein>
<evidence type="ECO:0000256" key="6">
    <source>
        <dbReference type="ARBA" id="ARBA00023015"/>
    </source>
</evidence>
<keyword evidence="10" id="KW-0539">Nucleus</keyword>
<gene>
    <name evidence="14" type="ORF">NQ317_000495</name>
</gene>
<evidence type="ECO:0000256" key="12">
    <source>
        <dbReference type="PROSITE-ProRule" id="PRU00309"/>
    </source>
</evidence>
<evidence type="ECO:0000256" key="10">
    <source>
        <dbReference type="ARBA" id="ARBA00023242"/>
    </source>
</evidence>
<evidence type="ECO:0000259" key="13">
    <source>
        <dbReference type="PROSITE" id="PS50950"/>
    </source>
</evidence>
<accession>A0ABQ9JAV2</accession>